<name>A0A2T4A270_TRIHA</name>
<gene>
    <name evidence="1" type="ORF">M431DRAFT_540054</name>
</gene>
<keyword evidence="2" id="KW-1185">Reference proteome</keyword>
<dbReference type="GeneID" id="36629631"/>
<proteinExistence type="predicted"/>
<sequence>IGAFRGRHRRFKACIGAEVHNGFSDLALHPLNAMRLEYSFTLKAIGCPSRQDSESGRTAIISLSVYSPSSPTRRISRAVQFIPSTAFRI</sequence>
<evidence type="ECO:0000313" key="1">
    <source>
        <dbReference type="EMBL" id="PTB51149.1"/>
    </source>
</evidence>
<organism evidence="1 2">
    <name type="scientific">Trichoderma harzianum CBS 226.95</name>
    <dbReference type="NCBI Taxonomy" id="983964"/>
    <lineage>
        <taxon>Eukaryota</taxon>
        <taxon>Fungi</taxon>
        <taxon>Dikarya</taxon>
        <taxon>Ascomycota</taxon>
        <taxon>Pezizomycotina</taxon>
        <taxon>Sordariomycetes</taxon>
        <taxon>Hypocreomycetidae</taxon>
        <taxon>Hypocreales</taxon>
        <taxon>Hypocreaceae</taxon>
        <taxon>Trichoderma</taxon>
    </lineage>
</organism>
<dbReference type="RefSeq" id="XP_024770826.1">
    <property type="nucleotide sequence ID" value="XM_024921059.1"/>
</dbReference>
<feature type="non-terminal residue" evidence="1">
    <location>
        <position position="1"/>
    </location>
</feature>
<evidence type="ECO:0000313" key="2">
    <source>
        <dbReference type="Proteomes" id="UP000241690"/>
    </source>
</evidence>
<protein>
    <submittedName>
        <fullName evidence="1">Uncharacterized protein</fullName>
    </submittedName>
</protein>
<reference evidence="1 2" key="1">
    <citation type="submission" date="2016-07" db="EMBL/GenBank/DDBJ databases">
        <title>Multiple horizontal gene transfer events from other fungi enriched the ability of initially mycotrophic Trichoderma (Ascomycota) to feed on dead plant biomass.</title>
        <authorList>
            <consortium name="DOE Joint Genome Institute"/>
            <person name="Aerts A."/>
            <person name="Atanasova L."/>
            <person name="Chenthamara K."/>
            <person name="Zhang J."/>
            <person name="Grujic M."/>
            <person name="Henrissat B."/>
            <person name="Kuo A."/>
            <person name="Salamov A."/>
            <person name="Lipzen A."/>
            <person name="Labutti K."/>
            <person name="Barry K."/>
            <person name="Miao Y."/>
            <person name="Rahimi M.J."/>
            <person name="Shen Q."/>
            <person name="Grigoriev I.V."/>
            <person name="Kubicek C.P."/>
            <person name="Druzhinina I.S."/>
        </authorList>
    </citation>
    <scope>NUCLEOTIDE SEQUENCE [LARGE SCALE GENOMIC DNA]</scope>
    <source>
        <strain evidence="1 2">CBS 226.95</strain>
    </source>
</reference>
<dbReference type="AlphaFoldDB" id="A0A2T4A270"/>
<dbReference type="Proteomes" id="UP000241690">
    <property type="component" value="Unassembled WGS sequence"/>
</dbReference>
<accession>A0A2T4A270</accession>
<dbReference type="EMBL" id="KZ679686">
    <property type="protein sequence ID" value="PTB51149.1"/>
    <property type="molecule type" value="Genomic_DNA"/>
</dbReference>